<protein>
    <recommendedName>
        <fullName evidence="4">DUF2808 domain-containing protein</fullName>
    </recommendedName>
</protein>
<dbReference type="AlphaFoldDB" id="E0U955"/>
<dbReference type="eggNOG" id="COG4249">
    <property type="taxonomic scope" value="Bacteria"/>
</dbReference>
<evidence type="ECO:0000313" key="2">
    <source>
        <dbReference type="EMBL" id="ADN17313.1"/>
    </source>
</evidence>
<evidence type="ECO:0000313" key="3">
    <source>
        <dbReference type="Proteomes" id="UP000008206"/>
    </source>
</evidence>
<dbReference type="KEGG" id="cyj:Cyan7822_5437"/>
<dbReference type="InterPro" id="IPR021256">
    <property type="entry name" value="DUF2808"/>
</dbReference>
<evidence type="ECO:0008006" key="4">
    <source>
        <dbReference type="Google" id="ProtNLM"/>
    </source>
</evidence>
<dbReference type="HOGENOM" id="CLU_112932_1_0_3"/>
<dbReference type="Pfam" id="PF10989">
    <property type="entry name" value="DUF2808"/>
    <property type="match status" value="1"/>
</dbReference>
<organism evidence="2 3">
    <name type="scientific">Gloeothece verrucosa (strain PCC 7822)</name>
    <name type="common">Cyanothece sp. (strain PCC 7822)</name>
    <dbReference type="NCBI Taxonomy" id="497965"/>
    <lineage>
        <taxon>Bacteria</taxon>
        <taxon>Bacillati</taxon>
        <taxon>Cyanobacteriota</taxon>
        <taxon>Cyanophyceae</taxon>
        <taxon>Oscillatoriophycideae</taxon>
        <taxon>Chroococcales</taxon>
        <taxon>Aphanothecaceae</taxon>
        <taxon>Gloeothece</taxon>
        <taxon>Gloeothece verrucosa</taxon>
    </lineage>
</organism>
<gene>
    <name evidence="2" type="ordered locus">Cyan7822_5437</name>
</gene>
<feature type="chain" id="PRO_5003141177" description="DUF2808 domain-containing protein" evidence="1">
    <location>
        <begin position="25"/>
        <end position="182"/>
    </location>
</feature>
<keyword evidence="3" id="KW-1185">Reference proteome</keyword>
<accession>E0U955</accession>
<keyword evidence="1" id="KW-0732">Signal</keyword>
<dbReference type="RefSeq" id="WP_013325351.1">
    <property type="nucleotide sequence ID" value="NC_014501.1"/>
</dbReference>
<name>E0U955_GLOV7</name>
<dbReference type="OrthoDB" id="423147at2"/>
<evidence type="ECO:0000256" key="1">
    <source>
        <dbReference type="SAM" id="SignalP"/>
    </source>
</evidence>
<sequence length="182" mass="20199">MWKYLGATLGITSLLTCLGSPVLAIQFADGTRSFEKSPLLLDAITTFDGVRVPAAKYYFTIEIPEDVGEPVGKIVIGQRYSPQTIDFYPEKTVAFVGTYTHRGENYTIKNAEWDRQFETVTVTFDPPIPPGNTVTVGLKPIRNPDYGGVYLFGVTVFPQGEDSLGLYLGVGRFHFYQNGDRL</sequence>
<proteinExistence type="predicted"/>
<dbReference type="Proteomes" id="UP000008206">
    <property type="component" value="Chromosome"/>
</dbReference>
<reference evidence="3" key="1">
    <citation type="journal article" date="2011" name="MBio">
        <title>Novel metabolic attributes of the genus Cyanothece, comprising a group of unicellular nitrogen-fixing Cyanobacteria.</title>
        <authorList>
            <person name="Bandyopadhyay A."/>
            <person name="Elvitigala T."/>
            <person name="Welsh E."/>
            <person name="Stockel J."/>
            <person name="Liberton M."/>
            <person name="Min H."/>
            <person name="Sherman L.A."/>
            <person name="Pakrasi H.B."/>
        </authorList>
    </citation>
    <scope>NUCLEOTIDE SEQUENCE [LARGE SCALE GENOMIC DNA]</scope>
    <source>
        <strain evidence="3">PCC 7822</strain>
    </source>
</reference>
<dbReference type="EMBL" id="CP002198">
    <property type="protein sequence ID" value="ADN17313.1"/>
    <property type="molecule type" value="Genomic_DNA"/>
</dbReference>
<dbReference type="STRING" id="497965.Cyan7822_5437"/>
<feature type="signal peptide" evidence="1">
    <location>
        <begin position="1"/>
        <end position="24"/>
    </location>
</feature>